<keyword evidence="7" id="KW-0175">Coiled coil</keyword>
<dbReference type="EC" id="2.7.7.65" evidence="2"/>
<dbReference type="InterPro" id="IPR008207">
    <property type="entry name" value="Sig_transdc_His_kin_Hpt_dom"/>
</dbReference>
<dbReference type="RefSeq" id="WP_304995198.1">
    <property type="nucleotide sequence ID" value="NZ_CP101717.1"/>
</dbReference>
<feature type="domain" description="Response regulatory" evidence="8">
    <location>
        <begin position="259"/>
        <end position="375"/>
    </location>
</feature>
<dbReference type="Pfam" id="PF01627">
    <property type="entry name" value="Hpt"/>
    <property type="match status" value="1"/>
</dbReference>
<keyword evidence="11" id="KW-0808">Transferase</keyword>
<proteinExistence type="predicted"/>
<comment type="cofactor">
    <cofactor evidence="1">
        <name>Mg(2+)</name>
        <dbReference type="ChEBI" id="CHEBI:18420"/>
    </cofactor>
</comment>
<dbReference type="InterPro" id="IPR001789">
    <property type="entry name" value="Sig_transdc_resp-reg_receiver"/>
</dbReference>
<organism evidence="11">
    <name type="scientific">Salinispirillum sp. LH 10-3-1</name>
    <dbReference type="NCBI Taxonomy" id="2952525"/>
    <lineage>
        <taxon>Bacteria</taxon>
        <taxon>Pseudomonadati</taxon>
        <taxon>Pseudomonadota</taxon>
        <taxon>Gammaproteobacteria</taxon>
        <taxon>Oceanospirillales</taxon>
        <taxon>Saccharospirillaceae</taxon>
        <taxon>Salinispirillum</taxon>
    </lineage>
</organism>
<dbReference type="PROSITE" id="PS50887">
    <property type="entry name" value="GGDEF"/>
    <property type="match status" value="1"/>
</dbReference>
<dbReference type="Gene3D" id="3.40.50.2300">
    <property type="match status" value="2"/>
</dbReference>
<dbReference type="CDD" id="cd00156">
    <property type="entry name" value="REC"/>
    <property type="match status" value="1"/>
</dbReference>
<evidence type="ECO:0000256" key="6">
    <source>
        <dbReference type="PROSITE-ProRule" id="PRU00169"/>
    </source>
</evidence>
<evidence type="ECO:0000256" key="7">
    <source>
        <dbReference type="SAM" id="Coils"/>
    </source>
</evidence>
<keyword evidence="11" id="KW-0548">Nucleotidyltransferase</keyword>
<evidence type="ECO:0000256" key="5">
    <source>
        <dbReference type="PROSITE-ProRule" id="PRU00110"/>
    </source>
</evidence>
<feature type="domain" description="Response regulatory" evidence="8">
    <location>
        <begin position="133"/>
        <end position="250"/>
    </location>
</feature>
<reference evidence="11" key="1">
    <citation type="submission" date="2022-07" db="EMBL/GenBank/DDBJ databases">
        <title>Complete genome sequence of Salinispirillum sp. LH10-3-1 capable of multiple carbohydrate inversion isolated from a soda lake.</title>
        <authorList>
            <person name="Liu J."/>
            <person name="Zhai Y."/>
            <person name="Zhang H."/>
            <person name="Yang H."/>
            <person name="Qu J."/>
            <person name="Li J."/>
        </authorList>
    </citation>
    <scope>NUCLEOTIDE SEQUENCE</scope>
    <source>
        <strain evidence="11">LH 10-3-1</strain>
    </source>
</reference>
<gene>
    <name evidence="11" type="ORF">NFC81_14550</name>
</gene>
<comment type="catalytic activity">
    <reaction evidence="4">
        <text>2 GTP = 3',3'-c-di-GMP + 2 diphosphate</text>
        <dbReference type="Rhea" id="RHEA:24898"/>
        <dbReference type="ChEBI" id="CHEBI:33019"/>
        <dbReference type="ChEBI" id="CHEBI:37565"/>
        <dbReference type="ChEBI" id="CHEBI:58805"/>
        <dbReference type="EC" id="2.7.7.65"/>
    </reaction>
</comment>
<dbReference type="SUPFAM" id="SSF47226">
    <property type="entry name" value="Histidine-containing phosphotransfer domain, HPT domain"/>
    <property type="match status" value="1"/>
</dbReference>
<keyword evidence="3" id="KW-0902">Two-component regulatory system</keyword>
<dbReference type="SMART" id="SM00448">
    <property type="entry name" value="REC"/>
    <property type="match status" value="2"/>
</dbReference>
<dbReference type="Gene3D" id="3.30.70.270">
    <property type="match status" value="1"/>
</dbReference>
<dbReference type="EMBL" id="CP101717">
    <property type="protein sequence ID" value="WLD57916.1"/>
    <property type="molecule type" value="Genomic_DNA"/>
</dbReference>
<dbReference type="PANTHER" id="PTHR45138">
    <property type="entry name" value="REGULATORY COMPONENTS OF SENSORY TRANSDUCTION SYSTEM"/>
    <property type="match status" value="1"/>
</dbReference>
<evidence type="ECO:0000256" key="4">
    <source>
        <dbReference type="ARBA" id="ARBA00034247"/>
    </source>
</evidence>
<evidence type="ECO:0000256" key="1">
    <source>
        <dbReference type="ARBA" id="ARBA00001946"/>
    </source>
</evidence>
<dbReference type="InterPro" id="IPR000160">
    <property type="entry name" value="GGDEF_dom"/>
</dbReference>
<dbReference type="InterPro" id="IPR029787">
    <property type="entry name" value="Nucleotide_cyclase"/>
</dbReference>
<feature type="modified residue" description="Phosphohistidine" evidence="5">
    <location>
        <position position="55"/>
    </location>
</feature>
<dbReference type="Gene3D" id="1.20.120.160">
    <property type="entry name" value="HPT domain"/>
    <property type="match status" value="1"/>
</dbReference>
<feature type="domain" description="GGDEF" evidence="9">
    <location>
        <begin position="416"/>
        <end position="550"/>
    </location>
</feature>
<accession>A0AB38YFS0</accession>
<feature type="domain" description="HPt" evidence="10">
    <location>
        <begin position="10"/>
        <end position="118"/>
    </location>
</feature>
<evidence type="ECO:0000259" key="8">
    <source>
        <dbReference type="PROSITE" id="PS50110"/>
    </source>
</evidence>
<dbReference type="InterPro" id="IPR011006">
    <property type="entry name" value="CheY-like_superfamily"/>
</dbReference>
<sequence length="550" mass="61342">MTDSRSPYDFADRLEALRVAYRKRLDSELNELDKLVAQHRANPNSNLLELQSHLHKLAGSAGTFGYDQLGRLARQYEQCISELHSDPTEENIPPPDTSDWLTHLHSALKDDDNRTVTPSVSIKRKKQLADEPHIVLVERDSILAEYTAQQLESFGFHVTCIHDADELGQLNGEPPDLLLVDHRASESQEIKTNAAAFWQQRLAYFKCPVFFTGAEESFQARLNALRSRGSGYFVKPLNIIELTTQIVQLLATKDAEAERVMIVDSDSASAVASRKALEQVGMHVFVLNKPAEILSAVSSFNPELIVMNLNLGDITGTELSALLGQMERWANTPVIYLAAETNSTLRQQAILSSNCTLIEKPVDDALLVGVCRTRVQRSRQLEASRNQDGLTGLLKHASIKDALQTHWEHVQRHPNTYFSVVMLDIDHFKRVNDTYGHAVGDVVIAAVGTLLRQRFRRVDKLGRYGGEEFTLVLVDCVSSDALRMVEELREAFASIQFTANGAEFSCTLSAGIVDNETFPSDPPQVLLERADKALYTAKHNGRNQVSLAQE</sequence>
<dbReference type="PROSITE" id="PS50894">
    <property type="entry name" value="HPT"/>
    <property type="match status" value="1"/>
</dbReference>
<dbReference type="SUPFAM" id="SSF52172">
    <property type="entry name" value="CheY-like"/>
    <property type="match status" value="2"/>
</dbReference>
<dbReference type="AlphaFoldDB" id="A0AB38YFS0"/>
<dbReference type="Pfam" id="PF00990">
    <property type="entry name" value="GGDEF"/>
    <property type="match status" value="1"/>
</dbReference>
<dbReference type="CDD" id="cd01949">
    <property type="entry name" value="GGDEF"/>
    <property type="match status" value="1"/>
</dbReference>
<dbReference type="GO" id="GO:0043709">
    <property type="term" value="P:cell adhesion involved in single-species biofilm formation"/>
    <property type="evidence" value="ECO:0007669"/>
    <property type="project" value="TreeGrafter"/>
</dbReference>
<keyword evidence="6" id="KW-0597">Phosphoprotein</keyword>
<dbReference type="InterPro" id="IPR036641">
    <property type="entry name" value="HPT_dom_sf"/>
</dbReference>
<name>A0AB38YFS0_9GAMM</name>
<dbReference type="Pfam" id="PF00072">
    <property type="entry name" value="Response_reg"/>
    <property type="match status" value="1"/>
</dbReference>
<dbReference type="GO" id="GO:0005886">
    <property type="term" value="C:plasma membrane"/>
    <property type="evidence" value="ECO:0007669"/>
    <property type="project" value="TreeGrafter"/>
</dbReference>
<evidence type="ECO:0000256" key="3">
    <source>
        <dbReference type="ARBA" id="ARBA00023012"/>
    </source>
</evidence>
<dbReference type="PROSITE" id="PS50110">
    <property type="entry name" value="RESPONSE_REGULATORY"/>
    <property type="match status" value="2"/>
</dbReference>
<evidence type="ECO:0000259" key="9">
    <source>
        <dbReference type="PROSITE" id="PS50887"/>
    </source>
</evidence>
<comment type="caution">
    <text evidence="6">Lacks conserved residue(s) required for the propagation of feature annotation.</text>
</comment>
<evidence type="ECO:0000259" key="10">
    <source>
        <dbReference type="PROSITE" id="PS50894"/>
    </source>
</evidence>
<dbReference type="InterPro" id="IPR043128">
    <property type="entry name" value="Rev_trsase/Diguanyl_cyclase"/>
</dbReference>
<dbReference type="PANTHER" id="PTHR45138:SF9">
    <property type="entry name" value="DIGUANYLATE CYCLASE DGCM-RELATED"/>
    <property type="match status" value="1"/>
</dbReference>
<dbReference type="FunFam" id="3.30.70.270:FF:000001">
    <property type="entry name" value="Diguanylate cyclase domain protein"/>
    <property type="match status" value="1"/>
</dbReference>
<dbReference type="GO" id="GO:0004672">
    <property type="term" value="F:protein kinase activity"/>
    <property type="evidence" value="ECO:0007669"/>
    <property type="project" value="UniProtKB-ARBA"/>
</dbReference>
<evidence type="ECO:0000313" key="11">
    <source>
        <dbReference type="EMBL" id="WLD57916.1"/>
    </source>
</evidence>
<dbReference type="SUPFAM" id="SSF55073">
    <property type="entry name" value="Nucleotide cyclase"/>
    <property type="match status" value="1"/>
</dbReference>
<dbReference type="GO" id="GO:0000160">
    <property type="term" value="P:phosphorelay signal transduction system"/>
    <property type="evidence" value="ECO:0007669"/>
    <property type="project" value="UniProtKB-KW"/>
</dbReference>
<dbReference type="SMART" id="SM00267">
    <property type="entry name" value="GGDEF"/>
    <property type="match status" value="1"/>
</dbReference>
<dbReference type="GO" id="GO:0052621">
    <property type="term" value="F:diguanylate cyclase activity"/>
    <property type="evidence" value="ECO:0007669"/>
    <property type="project" value="UniProtKB-EC"/>
</dbReference>
<dbReference type="InterPro" id="IPR050469">
    <property type="entry name" value="Diguanylate_Cyclase"/>
</dbReference>
<feature type="modified residue" description="4-aspartylphosphate" evidence="6">
    <location>
        <position position="181"/>
    </location>
</feature>
<dbReference type="GO" id="GO:1902201">
    <property type="term" value="P:negative regulation of bacterial-type flagellum-dependent cell motility"/>
    <property type="evidence" value="ECO:0007669"/>
    <property type="project" value="TreeGrafter"/>
</dbReference>
<dbReference type="NCBIfam" id="TIGR00254">
    <property type="entry name" value="GGDEF"/>
    <property type="match status" value="1"/>
</dbReference>
<feature type="coiled-coil region" evidence="7">
    <location>
        <begin position="11"/>
        <end position="42"/>
    </location>
</feature>
<protein>
    <recommendedName>
        <fullName evidence="2">diguanylate cyclase</fullName>
        <ecNumber evidence="2">2.7.7.65</ecNumber>
    </recommendedName>
</protein>
<evidence type="ECO:0000256" key="2">
    <source>
        <dbReference type="ARBA" id="ARBA00012528"/>
    </source>
</evidence>